<protein>
    <submittedName>
        <fullName evidence="8">SigE family RNA polymerase sigma factor</fullName>
    </submittedName>
</protein>
<comment type="caution">
    <text evidence="8">The sequence shown here is derived from an EMBL/GenBank/DDBJ whole genome shotgun (WGS) entry which is preliminary data.</text>
</comment>
<dbReference type="RefSeq" id="WP_382369895.1">
    <property type="nucleotide sequence ID" value="NZ_JBHRZI010000008.1"/>
</dbReference>
<dbReference type="SUPFAM" id="SSF88659">
    <property type="entry name" value="Sigma3 and sigma4 domains of RNA polymerase sigma factors"/>
    <property type="match status" value="1"/>
</dbReference>
<evidence type="ECO:0000313" key="9">
    <source>
        <dbReference type="Proteomes" id="UP001595690"/>
    </source>
</evidence>
<keyword evidence="9" id="KW-1185">Reference proteome</keyword>
<evidence type="ECO:0000256" key="3">
    <source>
        <dbReference type="ARBA" id="ARBA00023082"/>
    </source>
</evidence>
<accession>A0ABV8BNW6</accession>
<keyword evidence="3" id="KW-0731">Sigma factor</keyword>
<gene>
    <name evidence="8" type="ORF">ACFOWZ_05820</name>
</gene>
<evidence type="ECO:0000256" key="2">
    <source>
        <dbReference type="ARBA" id="ARBA00023015"/>
    </source>
</evidence>
<reference evidence="9" key="1">
    <citation type="journal article" date="2019" name="Int. J. Syst. Evol. Microbiol.">
        <title>The Global Catalogue of Microorganisms (GCM) 10K type strain sequencing project: providing services to taxonomists for standard genome sequencing and annotation.</title>
        <authorList>
            <consortium name="The Broad Institute Genomics Platform"/>
            <consortium name="The Broad Institute Genome Sequencing Center for Infectious Disease"/>
            <person name="Wu L."/>
            <person name="Ma J."/>
        </authorList>
    </citation>
    <scope>NUCLEOTIDE SEQUENCE [LARGE SCALE GENOMIC DNA]</scope>
    <source>
        <strain evidence="9">CGMCC 4.7405</strain>
    </source>
</reference>
<feature type="domain" description="RNA polymerase sigma factor 70 region 4 type 2" evidence="7">
    <location>
        <begin position="99"/>
        <end position="151"/>
    </location>
</feature>
<dbReference type="SUPFAM" id="SSF88946">
    <property type="entry name" value="Sigma2 domain of RNA polymerase sigma factors"/>
    <property type="match status" value="1"/>
</dbReference>
<evidence type="ECO:0000256" key="1">
    <source>
        <dbReference type="ARBA" id="ARBA00010641"/>
    </source>
</evidence>
<dbReference type="NCBIfam" id="TIGR02983">
    <property type="entry name" value="SigE-fam_strep"/>
    <property type="match status" value="1"/>
</dbReference>
<dbReference type="Proteomes" id="UP001595690">
    <property type="component" value="Unassembled WGS sequence"/>
</dbReference>
<dbReference type="PANTHER" id="PTHR43133">
    <property type="entry name" value="RNA POLYMERASE ECF-TYPE SIGMA FACTO"/>
    <property type="match status" value="1"/>
</dbReference>
<evidence type="ECO:0000256" key="4">
    <source>
        <dbReference type="ARBA" id="ARBA00023125"/>
    </source>
</evidence>
<dbReference type="InterPro" id="IPR013324">
    <property type="entry name" value="RNA_pol_sigma_r3/r4-like"/>
</dbReference>
<evidence type="ECO:0000313" key="8">
    <source>
        <dbReference type="EMBL" id="MFC3890985.1"/>
    </source>
</evidence>
<dbReference type="PANTHER" id="PTHR43133:SF50">
    <property type="entry name" value="ECF RNA POLYMERASE SIGMA FACTOR SIGM"/>
    <property type="match status" value="1"/>
</dbReference>
<dbReference type="InterPro" id="IPR013325">
    <property type="entry name" value="RNA_pol_sigma_r2"/>
</dbReference>
<dbReference type="Gene3D" id="1.10.10.10">
    <property type="entry name" value="Winged helix-like DNA-binding domain superfamily/Winged helix DNA-binding domain"/>
    <property type="match status" value="1"/>
</dbReference>
<dbReference type="InterPro" id="IPR013249">
    <property type="entry name" value="RNA_pol_sigma70_r4_t2"/>
</dbReference>
<dbReference type="Pfam" id="PF08281">
    <property type="entry name" value="Sigma70_r4_2"/>
    <property type="match status" value="1"/>
</dbReference>
<proteinExistence type="inferred from homology"/>
<dbReference type="InterPro" id="IPR039425">
    <property type="entry name" value="RNA_pol_sigma-70-like"/>
</dbReference>
<sequence length="166" mass="18975">MADYDDFARAQLPRLLRYATMLTGEREQAADLVQDVLVKVYRHWSRISSADHPDRYVLRMVTNGYLSWRHSWSARVIASGDVPDEARADDFATDHAAREDMWQRLARLPKRQRAVMVLRYYEQLPDPEIAGLLGCAQATVRAHAHKALAALRNGLAIEQMAEARET</sequence>
<evidence type="ECO:0000259" key="7">
    <source>
        <dbReference type="Pfam" id="PF08281"/>
    </source>
</evidence>
<dbReference type="Pfam" id="PF04542">
    <property type="entry name" value="Sigma70_r2"/>
    <property type="match status" value="1"/>
</dbReference>
<dbReference type="Gene3D" id="1.10.1740.10">
    <property type="match status" value="1"/>
</dbReference>
<organism evidence="8 9">
    <name type="scientific">Lentzea rhizosphaerae</name>
    <dbReference type="NCBI Taxonomy" id="2041025"/>
    <lineage>
        <taxon>Bacteria</taxon>
        <taxon>Bacillati</taxon>
        <taxon>Actinomycetota</taxon>
        <taxon>Actinomycetes</taxon>
        <taxon>Pseudonocardiales</taxon>
        <taxon>Pseudonocardiaceae</taxon>
        <taxon>Lentzea</taxon>
    </lineage>
</organism>
<keyword evidence="5" id="KW-0804">Transcription</keyword>
<dbReference type="NCBIfam" id="TIGR02937">
    <property type="entry name" value="sigma70-ECF"/>
    <property type="match status" value="1"/>
</dbReference>
<dbReference type="InterPro" id="IPR007627">
    <property type="entry name" value="RNA_pol_sigma70_r2"/>
</dbReference>
<dbReference type="InterPro" id="IPR014284">
    <property type="entry name" value="RNA_pol_sigma-70_dom"/>
</dbReference>
<comment type="similarity">
    <text evidence="1">Belongs to the sigma-70 factor family. ECF subfamily.</text>
</comment>
<dbReference type="EMBL" id="JBHRZI010000008">
    <property type="protein sequence ID" value="MFC3890985.1"/>
    <property type="molecule type" value="Genomic_DNA"/>
</dbReference>
<evidence type="ECO:0000256" key="5">
    <source>
        <dbReference type="ARBA" id="ARBA00023163"/>
    </source>
</evidence>
<name>A0ABV8BNW6_9PSEU</name>
<dbReference type="InterPro" id="IPR014325">
    <property type="entry name" value="RNA_pol_sigma-E_actinobac"/>
</dbReference>
<keyword evidence="4" id="KW-0238">DNA-binding</keyword>
<keyword evidence="2" id="KW-0805">Transcription regulation</keyword>
<dbReference type="InterPro" id="IPR036388">
    <property type="entry name" value="WH-like_DNA-bd_sf"/>
</dbReference>
<evidence type="ECO:0000259" key="6">
    <source>
        <dbReference type="Pfam" id="PF04542"/>
    </source>
</evidence>
<feature type="domain" description="RNA polymerase sigma-70 region 2" evidence="6">
    <location>
        <begin position="9"/>
        <end position="67"/>
    </location>
</feature>